<dbReference type="EMBL" id="CP092879">
    <property type="protein sequence ID" value="UYV78887.1"/>
    <property type="molecule type" value="Genomic_DNA"/>
</dbReference>
<dbReference type="InterPro" id="IPR041426">
    <property type="entry name" value="Mos1_HTH"/>
</dbReference>
<dbReference type="Gene3D" id="1.10.10.1450">
    <property type="match status" value="1"/>
</dbReference>
<keyword evidence="3" id="KW-1185">Reference proteome</keyword>
<sequence length="271" mass="30349">MLEEVYSDHALSKSQCYRWFKKFQNGDFELDNEPHGKPPQKFEDAELQALLDEDSTQMQEKLAKQFQGTSRVLVFTPTFISRRILGVLWFISLNLPVESFKLDNQGVVISNNNKLPTGKVRATIATTEIGFAPPLNDLGSSCESQHDATKTLSLGIAASTTCKNDNLNLNLQPRRPRIENLKVEKLLHPSISGSDVAGSICNTNANEAARAYKLPNLELTKYDEVRRIKETKLYTQKTKLGCIIPEKLGEDSGVPISIHCNEKSDEILKRS</sequence>
<accession>A0ABY6LF98</accession>
<dbReference type="Proteomes" id="UP001235939">
    <property type="component" value="Chromosome 17"/>
</dbReference>
<evidence type="ECO:0000259" key="1">
    <source>
        <dbReference type="Pfam" id="PF17906"/>
    </source>
</evidence>
<dbReference type="InterPro" id="IPR036388">
    <property type="entry name" value="WH-like_DNA-bd_sf"/>
</dbReference>
<feature type="domain" description="Mos1 transposase HTH" evidence="1">
    <location>
        <begin position="4"/>
        <end position="27"/>
    </location>
</feature>
<protein>
    <recommendedName>
        <fullName evidence="1">Mos1 transposase HTH domain-containing protein</fullName>
    </recommendedName>
</protein>
<gene>
    <name evidence="2" type="ORF">LAZ67_17000128</name>
</gene>
<name>A0ABY6LF98_9ARAC</name>
<evidence type="ECO:0000313" key="2">
    <source>
        <dbReference type="EMBL" id="UYV78887.1"/>
    </source>
</evidence>
<reference evidence="2 3" key="1">
    <citation type="submission" date="2022-01" db="EMBL/GenBank/DDBJ databases">
        <title>A chromosomal length assembly of Cordylochernes scorpioides.</title>
        <authorList>
            <person name="Zeh D."/>
            <person name="Zeh J."/>
        </authorList>
    </citation>
    <scope>NUCLEOTIDE SEQUENCE [LARGE SCALE GENOMIC DNA]</scope>
    <source>
        <strain evidence="2">IN4F17</strain>
        <tissue evidence="2">Whole Body</tissue>
    </source>
</reference>
<proteinExistence type="predicted"/>
<dbReference type="Pfam" id="PF17906">
    <property type="entry name" value="HTH_48"/>
    <property type="match status" value="1"/>
</dbReference>
<dbReference type="Gene3D" id="1.10.10.10">
    <property type="entry name" value="Winged helix-like DNA-binding domain superfamily/Winged helix DNA-binding domain"/>
    <property type="match status" value="1"/>
</dbReference>
<evidence type="ECO:0000313" key="3">
    <source>
        <dbReference type="Proteomes" id="UP001235939"/>
    </source>
</evidence>
<organism evidence="2 3">
    <name type="scientific">Cordylochernes scorpioides</name>
    <dbReference type="NCBI Taxonomy" id="51811"/>
    <lineage>
        <taxon>Eukaryota</taxon>
        <taxon>Metazoa</taxon>
        <taxon>Ecdysozoa</taxon>
        <taxon>Arthropoda</taxon>
        <taxon>Chelicerata</taxon>
        <taxon>Arachnida</taxon>
        <taxon>Pseudoscorpiones</taxon>
        <taxon>Cheliferoidea</taxon>
        <taxon>Chernetidae</taxon>
        <taxon>Cordylochernes</taxon>
    </lineage>
</organism>